<dbReference type="InterPro" id="IPR050204">
    <property type="entry name" value="AraC_XylS_family_regulators"/>
</dbReference>
<proteinExistence type="predicted"/>
<organism evidence="5 6">
    <name type="scientific">Nocardia goodfellowii</name>
    <dbReference type="NCBI Taxonomy" id="882446"/>
    <lineage>
        <taxon>Bacteria</taxon>
        <taxon>Bacillati</taxon>
        <taxon>Actinomycetota</taxon>
        <taxon>Actinomycetes</taxon>
        <taxon>Mycobacteriales</taxon>
        <taxon>Nocardiaceae</taxon>
        <taxon>Nocardia</taxon>
    </lineage>
</organism>
<evidence type="ECO:0000256" key="1">
    <source>
        <dbReference type="ARBA" id="ARBA00023015"/>
    </source>
</evidence>
<sequence length="301" mass="31604">MSTLLAPEIGPAPARPNGVAELVDAGVPRGGVLTTDLIDSTVRAPESLRPWISEAGHIPPVTAVSTPFTHVPHTATTIVLRTERSGHRNALVLGPQTRASYSVNEQPAGCLRLRLAPGATRQLLGVPAVDLADKVFRLADLPGVAADLVPELFELAPAEALAFLSAALPQRISEDATQRAHRALLSSAVASLAAATTPVHALASDLAVSERQLRNLFTTGVGVSPKHFARIGRVRSVLAHAGNTPWAQIASLAQVAAVSGYYDQSHMTADFRSLMGTTPASYFKGKLPAPTACRPTNRVAR</sequence>
<dbReference type="EMBL" id="JAGGMR010000001">
    <property type="protein sequence ID" value="MBP2188118.1"/>
    <property type="molecule type" value="Genomic_DNA"/>
</dbReference>
<keyword evidence="2" id="KW-0238">DNA-binding</keyword>
<keyword evidence="6" id="KW-1185">Reference proteome</keyword>
<gene>
    <name evidence="5" type="ORF">BJ987_001019</name>
</gene>
<dbReference type="Pfam" id="PF12833">
    <property type="entry name" value="HTH_18"/>
    <property type="match status" value="1"/>
</dbReference>
<evidence type="ECO:0000313" key="5">
    <source>
        <dbReference type="EMBL" id="MBP2188118.1"/>
    </source>
</evidence>
<comment type="caution">
    <text evidence="5">The sequence shown here is derived from an EMBL/GenBank/DDBJ whole genome shotgun (WGS) entry which is preliminary data.</text>
</comment>
<feature type="domain" description="HTH araC/xylS-type" evidence="4">
    <location>
        <begin position="182"/>
        <end position="285"/>
    </location>
</feature>
<dbReference type="SMART" id="SM00342">
    <property type="entry name" value="HTH_ARAC"/>
    <property type="match status" value="1"/>
</dbReference>
<dbReference type="PANTHER" id="PTHR46796">
    <property type="entry name" value="HTH-TYPE TRANSCRIPTIONAL ACTIVATOR RHAS-RELATED"/>
    <property type="match status" value="1"/>
</dbReference>
<evidence type="ECO:0000313" key="6">
    <source>
        <dbReference type="Proteomes" id="UP001519325"/>
    </source>
</evidence>
<dbReference type="PROSITE" id="PS00041">
    <property type="entry name" value="HTH_ARAC_FAMILY_1"/>
    <property type="match status" value="1"/>
</dbReference>
<reference evidence="5 6" key="1">
    <citation type="submission" date="2021-03" db="EMBL/GenBank/DDBJ databases">
        <title>Sequencing the genomes of 1000 actinobacteria strains.</title>
        <authorList>
            <person name="Klenk H.-P."/>
        </authorList>
    </citation>
    <scope>NUCLEOTIDE SEQUENCE [LARGE SCALE GENOMIC DNA]</scope>
    <source>
        <strain evidence="5 6">DSM 45516</strain>
    </source>
</reference>
<dbReference type="PROSITE" id="PS01124">
    <property type="entry name" value="HTH_ARAC_FAMILY_2"/>
    <property type="match status" value="1"/>
</dbReference>
<evidence type="ECO:0000256" key="2">
    <source>
        <dbReference type="ARBA" id="ARBA00023125"/>
    </source>
</evidence>
<accession>A0ABS4Q8V0</accession>
<evidence type="ECO:0000256" key="3">
    <source>
        <dbReference type="ARBA" id="ARBA00023163"/>
    </source>
</evidence>
<dbReference type="Gene3D" id="1.10.10.60">
    <property type="entry name" value="Homeodomain-like"/>
    <property type="match status" value="1"/>
</dbReference>
<keyword evidence="1" id="KW-0805">Transcription regulation</keyword>
<dbReference type="RefSeq" id="WP_209885144.1">
    <property type="nucleotide sequence ID" value="NZ_JAGGMR010000001.1"/>
</dbReference>
<dbReference type="PANTHER" id="PTHR46796:SF15">
    <property type="entry name" value="BLL1074 PROTEIN"/>
    <property type="match status" value="1"/>
</dbReference>
<name>A0ABS4Q8V0_9NOCA</name>
<dbReference type="Proteomes" id="UP001519325">
    <property type="component" value="Unassembled WGS sequence"/>
</dbReference>
<protein>
    <submittedName>
        <fullName evidence="5">AraC-like DNA-binding protein</fullName>
    </submittedName>
</protein>
<dbReference type="InterPro" id="IPR018060">
    <property type="entry name" value="HTH_AraC"/>
</dbReference>
<keyword evidence="3" id="KW-0804">Transcription</keyword>
<dbReference type="InterPro" id="IPR018062">
    <property type="entry name" value="HTH_AraC-typ_CS"/>
</dbReference>
<evidence type="ECO:0000259" key="4">
    <source>
        <dbReference type="PROSITE" id="PS01124"/>
    </source>
</evidence>